<feature type="transmembrane region" description="Helical" evidence="5">
    <location>
        <begin position="24"/>
        <end position="48"/>
    </location>
</feature>
<name>A0A285UYZ6_9HYPH</name>
<organism evidence="7 8">
    <name type="scientific">Rhizobium subbaraonis</name>
    <dbReference type="NCBI Taxonomy" id="908946"/>
    <lineage>
        <taxon>Bacteria</taxon>
        <taxon>Pseudomonadati</taxon>
        <taxon>Pseudomonadota</taxon>
        <taxon>Alphaproteobacteria</taxon>
        <taxon>Hyphomicrobiales</taxon>
        <taxon>Rhizobiaceae</taxon>
        <taxon>Rhizobium/Agrobacterium group</taxon>
        <taxon>Rhizobium</taxon>
    </lineage>
</organism>
<feature type="transmembrane region" description="Helical" evidence="5">
    <location>
        <begin position="452"/>
        <end position="476"/>
    </location>
</feature>
<dbReference type="AlphaFoldDB" id="A0A285UYZ6"/>
<dbReference type="InterPro" id="IPR001958">
    <property type="entry name" value="Tet-R_TetA/multi-R_MdtG-like"/>
</dbReference>
<feature type="transmembrane region" description="Helical" evidence="5">
    <location>
        <begin position="117"/>
        <end position="138"/>
    </location>
</feature>
<feature type="transmembrane region" description="Helical" evidence="5">
    <location>
        <begin position="377"/>
        <end position="407"/>
    </location>
</feature>
<feature type="domain" description="Major facilitator superfamily (MFS) profile" evidence="6">
    <location>
        <begin position="26"/>
        <end position="479"/>
    </location>
</feature>
<feature type="transmembrane region" description="Helical" evidence="5">
    <location>
        <begin position="290"/>
        <end position="310"/>
    </location>
</feature>
<feature type="transmembrane region" description="Helical" evidence="5">
    <location>
        <begin position="322"/>
        <end position="343"/>
    </location>
</feature>
<feature type="transmembrane region" description="Helical" evidence="5">
    <location>
        <begin position="60"/>
        <end position="80"/>
    </location>
</feature>
<dbReference type="Pfam" id="PF07690">
    <property type="entry name" value="MFS_1"/>
    <property type="match status" value="1"/>
</dbReference>
<dbReference type="GO" id="GO:0016020">
    <property type="term" value="C:membrane"/>
    <property type="evidence" value="ECO:0007669"/>
    <property type="project" value="UniProtKB-SubCell"/>
</dbReference>
<reference evidence="7 8" key="1">
    <citation type="submission" date="2017-08" db="EMBL/GenBank/DDBJ databases">
        <authorList>
            <person name="de Groot N.N."/>
        </authorList>
    </citation>
    <scope>NUCLEOTIDE SEQUENCE [LARGE SCALE GENOMIC DNA]</scope>
    <source>
        <strain evidence="7 8">JC85</strain>
    </source>
</reference>
<dbReference type="PRINTS" id="PR01035">
    <property type="entry name" value="TCRTETA"/>
</dbReference>
<evidence type="ECO:0000256" key="3">
    <source>
        <dbReference type="ARBA" id="ARBA00022989"/>
    </source>
</evidence>
<keyword evidence="4 5" id="KW-0472">Membrane</keyword>
<evidence type="ECO:0000256" key="4">
    <source>
        <dbReference type="ARBA" id="ARBA00023136"/>
    </source>
</evidence>
<evidence type="ECO:0000256" key="1">
    <source>
        <dbReference type="ARBA" id="ARBA00004141"/>
    </source>
</evidence>
<keyword evidence="3 5" id="KW-1133">Transmembrane helix</keyword>
<feature type="transmembrane region" description="Helical" evidence="5">
    <location>
        <begin position="216"/>
        <end position="234"/>
    </location>
</feature>
<dbReference type="InterPro" id="IPR011701">
    <property type="entry name" value="MFS"/>
</dbReference>
<dbReference type="Gene3D" id="1.20.1250.20">
    <property type="entry name" value="MFS general substrate transporter like domains"/>
    <property type="match status" value="1"/>
</dbReference>
<protein>
    <submittedName>
        <fullName evidence="7">EmrB/QacA subfamily drug resistance transporter</fullName>
    </submittedName>
</protein>
<proteinExistence type="predicted"/>
<dbReference type="InterPro" id="IPR036259">
    <property type="entry name" value="MFS_trans_sf"/>
</dbReference>
<evidence type="ECO:0000313" key="7">
    <source>
        <dbReference type="EMBL" id="SOC46887.1"/>
    </source>
</evidence>
<dbReference type="SUPFAM" id="SSF103473">
    <property type="entry name" value="MFS general substrate transporter"/>
    <property type="match status" value="1"/>
</dbReference>
<keyword evidence="8" id="KW-1185">Reference proteome</keyword>
<feature type="transmembrane region" description="Helical" evidence="5">
    <location>
        <begin position="92"/>
        <end position="111"/>
    </location>
</feature>
<evidence type="ECO:0000259" key="6">
    <source>
        <dbReference type="PROSITE" id="PS50850"/>
    </source>
</evidence>
<dbReference type="InterPro" id="IPR020846">
    <property type="entry name" value="MFS_dom"/>
</dbReference>
<dbReference type="EMBL" id="OBQD01000025">
    <property type="protein sequence ID" value="SOC46887.1"/>
    <property type="molecule type" value="Genomic_DNA"/>
</dbReference>
<dbReference type="OrthoDB" id="2414439at2"/>
<dbReference type="Proteomes" id="UP000219167">
    <property type="component" value="Unassembled WGS sequence"/>
</dbReference>
<evidence type="ECO:0000256" key="2">
    <source>
        <dbReference type="ARBA" id="ARBA00022692"/>
    </source>
</evidence>
<accession>A0A285UYZ6</accession>
<feature type="transmembrane region" description="Helical" evidence="5">
    <location>
        <begin position="240"/>
        <end position="260"/>
    </location>
</feature>
<sequence>MNSDACTAEPLSSVSAETTRRPPWLGLSILLLAGFVTIFDLFVVNVAIPSMQAELGASLSQIGFIVAGYELAFGVLLVTGGRLGDLYGRRRLFMVGMAGFALASFLCGIAPTVEVLIGARVAQGLAAALLFPQVYASIRVNFSGDDSRRAFGFFGMTLGLAAIAGQIVGGFLVEANILDLGWRTIFLINVPIGAIAMLMARFIPETISPDRPALDWPGVALVSLGLTLLLVPLIEAPSYGWSLWSFPALAAAAILLVAFYRHQECRRKAGHQPLVDMALMRQPRFAQGGLLVLLIYSTASSFFLCFALLVQTGFGLSPFEAGSVFVPCSIAFVILSLSAPRLVARFGTPAIAAGALVYAVSFGVLIGQVWITGADLVVAHLIPALIVIGGAQAMIMTPLLNLVLGFVEEQQAGMASGVISTLQQVGAALGVAAVGILFGIGLETGSDGQAALYASAFVSAMSYNVAAAIIAAVLLLRLAVHGRQTNLAS</sequence>
<feature type="transmembrane region" description="Helical" evidence="5">
    <location>
        <begin position="185"/>
        <end position="204"/>
    </location>
</feature>
<dbReference type="Gene3D" id="1.20.1720.10">
    <property type="entry name" value="Multidrug resistance protein D"/>
    <property type="match status" value="1"/>
</dbReference>
<evidence type="ECO:0000313" key="8">
    <source>
        <dbReference type="Proteomes" id="UP000219167"/>
    </source>
</evidence>
<feature type="transmembrane region" description="Helical" evidence="5">
    <location>
        <begin position="419"/>
        <end position="440"/>
    </location>
</feature>
<dbReference type="PANTHER" id="PTHR42718">
    <property type="entry name" value="MAJOR FACILITATOR SUPERFAMILY MULTIDRUG TRANSPORTER MFSC"/>
    <property type="match status" value="1"/>
</dbReference>
<dbReference type="GO" id="GO:0022857">
    <property type="term" value="F:transmembrane transporter activity"/>
    <property type="evidence" value="ECO:0007669"/>
    <property type="project" value="InterPro"/>
</dbReference>
<keyword evidence="2 5" id="KW-0812">Transmembrane</keyword>
<dbReference type="RefSeq" id="WP_097142802.1">
    <property type="nucleotide sequence ID" value="NZ_OBQD01000025.1"/>
</dbReference>
<feature type="transmembrane region" description="Helical" evidence="5">
    <location>
        <begin position="150"/>
        <end position="173"/>
    </location>
</feature>
<dbReference type="PROSITE" id="PS50850">
    <property type="entry name" value="MFS"/>
    <property type="match status" value="1"/>
</dbReference>
<gene>
    <name evidence="7" type="ORF">SAMN05892877_12510</name>
</gene>
<dbReference type="PANTHER" id="PTHR42718:SF39">
    <property type="entry name" value="ACTINORHODIN TRANSPORTER-RELATED"/>
    <property type="match status" value="1"/>
</dbReference>
<evidence type="ECO:0000256" key="5">
    <source>
        <dbReference type="SAM" id="Phobius"/>
    </source>
</evidence>
<feature type="transmembrane region" description="Helical" evidence="5">
    <location>
        <begin position="350"/>
        <end position="371"/>
    </location>
</feature>
<dbReference type="CDD" id="cd17321">
    <property type="entry name" value="MFS_MMR_MDR_like"/>
    <property type="match status" value="1"/>
</dbReference>
<comment type="subcellular location">
    <subcellularLocation>
        <location evidence="1">Membrane</location>
        <topology evidence="1">Multi-pass membrane protein</topology>
    </subcellularLocation>
</comment>